<dbReference type="AlphaFoldDB" id="A8II61"/>
<evidence type="ECO:0000259" key="1">
    <source>
        <dbReference type="Pfam" id="PF18588"/>
    </source>
</evidence>
<dbReference type="InterPro" id="IPR041307">
    <property type="entry name" value="WcbI"/>
</dbReference>
<gene>
    <name evidence="2" type="ordered locus">AZC_3366</name>
</gene>
<organism evidence="2 3">
    <name type="scientific">Azorhizobium caulinodans (strain ATCC 43989 / DSM 5975 / JCM 20966 / LMG 6465 / NBRC 14845 / NCIMB 13405 / ORS 571)</name>
    <dbReference type="NCBI Taxonomy" id="438753"/>
    <lineage>
        <taxon>Bacteria</taxon>
        <taxon>Pseudomonadati</taxon>
        <taxon>Pseudomonadota</taxon>
        <taxon>Alphaproteobacteria</taxon>
        <taxon>Hyphomicrobiales</taxon>
        <taxon>Xanthobacteraceae</taxon>
        <taxon>Azorhizobium</taxon>
    </lineage>
</organism>
<accession>A8II61</accession>
<protein>
    <recommendedName>
        <fullName evidence="1">Polysaccharide biosynthesis enzyme WcbI domain-containing protein</fullName>
    </recommendedName>
</protein>
<dbReference type="STRING" id="438753.AZC_3366"/>
<dbReference type="HOGENOM" id="CLU_469018_0_0_5"/>
<reference evidence="2 3" key="4">
    <citation type="journal article" date="2009" name="Appl. Environ. Microbiol.">
        <title>Comparative genome-wide transcriptional profiling of Azorhizobium caulinodans ORS571 grown under free-living and symbiotic conditions.</title>
        <authorList>
            <person name="Tsukada S."/>
            <person name="Aono T."/>
            <person name="Akiba N."/>
            <person name="Lee KB."/>
            <person name="Liu CT."/>
            <person name="Toyazaki H."/>
            <person name="Oyaizu H."/>
        </authorList>
    </citation>
    <scope>NUCLEOTIDE SEQUENCE [LARGE SCALE GENOMIC DNA]</scope>
    <source>
        <strain evidence="3">ATCC 43989 / DSM 5975 / JCM 20966 / LMG 6465 / NBRC 14845 / NCIMB 13405 / ORS 571</strain>
    </source>
</reference>
<dbReference type="KEGG" id="azc:AZC_3366"/>
<keyword evidence="3" id="KW-1185">Reference proteome</keyword>
<sequence length="581" mass="65311">MMVVDDAARVAPDFSQARDILSTMEVRLPGRRLADGGVAQDLVLPVRLFMYGPFLRLPEGRYCLSFDGDFSAPVQKGHPMLGVEVIAQNRMLRAWRDFTHEELRAGDRSLFFEVPHALSMESGADAPFEFRFTGFGTSRFTISGLTLRTASEAETAAAPPMRWRMLGRLRLVPASGPVGLSPVSVSALKFWRSWSPLFLPAGLHRLEVAARVGAVSQPDEPALEISVRTRDGGVLGTEVFSSAQLAGERGSFLFEVPPDASLDSGVPQKIDIGIRHFRKASLKLDALDIVHLPAGTGPAAGVFAKTVRGATTRKKILVFGNCQGSLVARAFRENPGFSKQFSVKHHFMELPPNLHEQGRRDIEECDLLLIQDIKEWEQYPLKEHVPADLPTLRYPCVRFASLWPFDAFNGPDDKFARNKDYPNFEFTYFDGLLARLRKEIPDPEARFAAYRDLDVKGVIDPKRLHTFEEKRLLAMDEKFPAGMGAYILENFRRKRVFYTTAHPNGAILSMLMKYLAKELGVRQLFWFSGPLDSLRSLQIPVHPKVAAALDVRWAGADARYLVRGEKVTWEDYFRKYISYYG</sequence>
<dbReference type="Proteomes" id="UP000000270">
    <property type="component" value="Chromosome"/>
</dbReference>
<evidence type="ECO:0000313" key="3">
    <source>
        <dbReference type="Proteomes" id="UP000000270"/>
    </source>
</evidence>
<dbReference type="EMBL" id="AP009384">
    <property type="protein sequence ID" value="BAF89364.1"/>
    <property type="molecule type" value="Genomic_DNA"/>
</dbReference>
<reference evidence="2 3" key="6">
    <citation type="journal article" date="2011" name="Appl. Environ. Microbiol.">
        <title>Involvement of the azorhizobial chromosome partition gene (parA) in the onset of bacteroid differentiation during Sesbania rostrata stem nodule development.</title>
        <authorList>
            <person name="Liu CT."/>
            <person name="Lee KB."/>
            <person name="Wang YS."/>
            <person name="Peng MH."/>
            <person name="Lee KT."/>
            <person name="Suzuki S."/>
            <person name="Suzuki T."/>
            <person name="Oyaizu H."/>
        </authorList>
    </citation>
    <scope>NUCLEOTIDE SEQUENCE [LARGE SCALE GENOMIC DNA]</scope>
    <source>
        <strain evidence="3">ATCC 43989 / DSM 5975 / JCM 20966 / LMG 6465 / NBRC 14845 / NCIMB 13405 / ORS 571</strain>
    </source>
</reference>
<name>A8II61_AZOC5</name>
<dbReference type="Gene3D" id="3.40.50.12080">
    <property type="match status" value="2"/>
</dbReference>
<reference evidence="2 3" key="1">
    <citation type="journal article" date="2007" name="Appl. Environ. Microbiol.">
        <title>Rhizobial factors required for stem nodule maturation and maintenance in Sesbania rostrata-Azorhizobium caulinodans ORS571 symbiosis.</title>
        <authorList>
            <person name="Suzuki S."/>
            <person name="Aono T."/>
            <person name="Lee KB."/>
            <person name="Suzuki T."/>
            <person name="Liu CT."/>
            <person name="Miwa H."/>
            <person name="Wakao S."/>
            <person name="Iki T."/>
            <person name="Oyaizu H."/>
        </authorList>
    </citation>
    <scope>NUCLEOTIDE SEQUENCE [LARGE SCALE GENOMIC DNA]</scope>
    <source>
        <strain evidence="3">ATCC 43989 / DSM 5975 / JCM 20966 / LMG 6465 / NBRC 14845 / NCIMB 13405 / ORS 571</strain>
    </source>
</reference>
<reference evidence="2 3" key="3">
    <citation type="journal article" date="2008" name="BMC Genomics">
        <title>The genome of the versatile nitrogen fixer Azorhizobium caulinodans ORS571.</title>
        <authorList>
            <person name="Lee KB."/>
            <person name="Backer P.D."/>
            <person name="Aono T."/>
            <person name="Liu CT."/>
            <person name="Suzuki S."/>
            <person name="Suzuki T."/>
            <person name="Kaneko T."/>
            <person name="Yamada M."/>
            <person name="Tabata S."/>
            <person name="Kupfer D.M."/>
            <person name="Najar F.Z."/>
            <person name="Wiley G.B."/>
            <person name="Roe B."/>
            <person name="Binnewies T.T."/>
            <person name="Ussery D.W."/>
            <person name="D'Haeze W."/>
            <person name="Herder J.D."/>
            <person name="Gevers D."/>
            <person name="Vereecke D."/>
            <person name="Holsters M."/>
            <person name="Oyaizu H."/>
        </authorList>
    </citation>
    <scope>NUCLEOTIDE SEQUENCE [LARGE SCALE GENOMIC DNA]</scope>
    <source>
        <strain evidence="3">ATCC 43989 / DSM 5975 / JCM 20966 / LMG 6465 / NBRC 14845 / NCIMB 13405 / ORS 571</strain>
    </source>
</reference>
<dbReference type="Pfam" id="PF18588">
    <property type="entry name" value="WcbI"/>
    <property type="match status" value="1"/>
</dbReference>
<reference evidence="2 3" key="5">
    <citation type="journal article" date="2010" name="Appl. Environ. Microbiol.">
        <title>phrR-like gene praR of Azorhizobium caulinodans ORS571 is essential for symbiosis with Sesbania rostrata and is involved in expression of reb genes.</title>
        <authorList>
            <person name="Akiba N."/>
            <person name="Aono T."/>
            <person name="Toyazaki H."/>
            <person name="Sato S."/>
            <person name="Oyaizu H."/>
        </authorList>
    </citation>
    <scope>NUCLEOTIDE SEQUENCE [LARGE SCALE GENOMIC DNA]</scope>
    <source>
        <strain evidence="3">ATCC 43989 / DSM 5975 / JCM 20966 / LMG 6465 / NBRC 14845 / NCIMB 13405 / ORS 571</strain>
    </source>
</reference>
<proteinExistence type="predicted"/>
<feature type="domain" description="Polysaccharide biosynthesis enzyme WcbI" evidence="1">
    <location>
        <begin position="315"/>
        <end position="523"/>
    </location>
</feature>
<dbReference type="eggNOG" id="ENOG5033GVB">
    <property type="taxonomic scope" value="Bacteria"/>
</dbReference>
<reference evidence="3" key="2">
    <citation type="submission" date="2007-04" db="EMBL/GenBank/DDBJ databases">
        <title>Complete genome sequence of the nitrogen-fixing bacterium Azorhizobium caulinodans ORS571.</title>
        <authorList>
            <person name="Lee K.B."/>
            <person name="Backer P.D."/>
            <person name="Aono T."/>
            <person name="Liu C.T."/>
            <person name="Suzuki S."/>
            <person name="Suzuki T."/>
            <person name="Kaneko T."/>
            <person name="Yamada M."/>
            <person name="Tabata S."/>
            <person name="Kupfer D.M."/>
            <person name="Najar F.Z."/>
            <person name="Wiley G.B."/>
            <person name="Roe B."/>
            <person name="Binnewies T."/>
            <person name="Ussery D."/>
            <person name="Vereecke D."/>
            <person name="Gevers D."/>
            <person name="Holsters M."/>
            <person name="Oyaizu H."/>
        </authorList>
    </citation>
    <scope>NUCLEOTIDE SEQUENCE [LARGE SCALE GENOMIC DNA]</scope>
    <source>
        <strain evidence="3">ATCC 43989 / DSM 5975 / JCM 20966 / LMG 6465 / NBRC 14845 / NCIMB 13405 / ORS 571</strain>
    </source>
</reference>
<evidence type="ECO:0000313" key="2">
    <source>
        <dbReference type="EMBL" id="BAF89364.1"/>
    </source>
</evidence>